<evidence type="ECO:0000256" key="4">
    <source>
        <dbReference type="ARBA" id="ARBA00022692"/>
    </source>
</evidence>
<keyword evidence="5 8" id="KW-1133">Transmembrane helix</keyword>
<dbReference type="InterPro" id="IPR037257">
    <property type="entry name" value="T2SS_E_N_sf"/>
</dbReference>
<dbReference type="SUPFAM" id="SSF160246">
    <property type="entry name" value="EspE N-terminal domain-like"/>
    <property type="match status" value="1"/>
</dbReference>
<gene>
    <name evidence="10" type="ORF">GCM10011360_04240</name>
</gene>
<reference evidence="11" key="1">
    <citation type="journal article" date="2019" name="Int. J. Syst. Evol. Microbiol.">
        <title>The Global Catalogue of Microorganisms (GCM) 10K type strain sequencing project: providing services to taxonomists for standard genome sequencing and annotation.</title>
        <authorList>
            <consortium name="The Broad Institute Genomics Platform"/>
            <consortium name="The Broad Institute Genome Sequencing Center for Infectious Disease"/>
            <person name="Wu L."/>
            <person name="Ma J."/>
        </authorList>
    </citation>
    <scope>NUCLEOTIDE SEQUENCE [LARGE SCALE GENOMIC DNA]</scope>
    <source>
        <strain evidence="11">CGMCC 1.12664</strain>
    </source>
</reference>
<dbReference type="Pfam" id="PF13641">
    <property type="entry name" value="Glyco_tranf_2_3"/>
    <property type="match status" value="1"/>
</dbReference>
<evidence type="ECO:0000256" key="6">
    <source>
        <dbReference type="ARBA" id="ARBA00023136"/>
    </source>
</evidence>
<evidence type="ECO:0000259" key="9">
    <source>
        <dbReference type="Pfam" id="PF05157"/>
    </source>
</evidence>
<evidence type="ECO:0000256" key="3">
    <source>
        <dbReference type="ARBA" id="ARBA00022679"/>
    </source>
</evidence>
<organism evidence="10 11">
    <name type="scientific">Primorskyibacter flagellatus</name>
    <dbReference type="NCBI Taxonomy" id="1387277"/>
    <lineage>
        <taxon>Bacteria</taxon>
        <taxon>Pseudomonadati</taxon>
        <taxon>Pseudomonadota</taxon>
        <taxon>Alphaproteobacteria</taxon>
        <taxon>Rhodobacterales</taxon>
        <taxon>Roseobacteraceae</taxon>
        <taxon>Primorskyibacter</taxon>
    </lineage>
</organism>
<evidence type="ECO:0000256" key="2">
    <source>
        <dbReference type="ARBA" id="ARBA00022676"/>
    </source>
</evidence>
<feature type="transmembrane region" description="Helical" evidence="8">
    <location>
        <begin position="586"/>
        <end position="608"/>
    </location>
</feature>
<accession>A0A917EBG4</accession>
<dbReference type="AlphaFoldDB" id="A0A917EBG4"/>
<dbReference type="GO" id="GO:0016757">
    <property type="term" value="F:glycosyltransferase activity"/>
    <property type="evidence" value="ECO:0007669"/>
    <property type="project" value="UniProtKB-KW"/>
</dbReference>
<dbReference type="PANTHER" id="PTHR43867">
    <property type="entry name" value="CELLULOSE SYNTHASE CATALYTIC SUBUNIT A [UDP-FORMING]"/>
    <property type="match status" value="1"/>
</dbReference>
<evidence type="ECO:0000256" key="5">
    <source>
        <dbReference type="ARBA" id="ARBA00022989"/>
    </source>
</evidence>
<feature type="domain" description="Type II secretion system protein GspE N-terminal" evidence="9">
    <location>
        <begin position="78"/>
        <end position="156"/>
    </location>
</feature>
<dbReference type="GO" id="GO:0016020">
    <property type="term" value="C:membrane"/>
    <property type="evidence" value="ECO:0007669"/>
    <property type="project" value="UniProtKB-SubCell"/>
</dbReference>
<comment type="subcellular location">
    <subcellularLocation>
        <location evidence="1">Membrane</location>
        <topology evidence="1">Multi-pass membrane protein</topology>
    </subcellularLocation>
</comment>
<comment type="caution">
    <text evidence="10">The sequence shown here is derived from an EMBL/GenBank/DDBJ whole genome shotgun (WGS) entry which is preliminary data.</text>
</comment>
<feature type="transmembrane region" description="Helical" evidence="8">
    <location>
        <begin position="212"/>
        <end position="233"/>
    </location>
</feature>
<dbReference type="Gene3D" id="3.90.550.10">
    <property type="entry name" value="Spore Coat Polysaccharide Biosynthesis Protein SpsA, Chain A"/>
    <property type="match status" value="1"/>
</dbReference>
<sequence>MSLRDPSGMDGLNIRQTVQTDHGARTGTFAETAAPFGHVSAPSPSPRAPVTIPALRRDWSMGRLSRTALSEGLSRVTGLPRVDLSLIPPDPDLSDLLDPALCLRHQCVPWQRRDGGLILATARPEDLDDVHGALPAAAGPMRAVIADRDEILRAVETTHAPDLARRAASRVDTAFSARAWQGGRMRAVRLSLGAAALAGPIAIWPYPALNALLMIAFATLALASLMKCAAAIAHLARPDREAEGTAENTLPPITLLVPLFREDRIAETLLKRLERLDYPRDRLETLLVLEQTDSLTRDLLNRTALPPWMRVVTVPDGAPRTKPRAMNYALDHATGDIVGIYDAEDAPDPDQLRRVAAAFAAAPPDVACLQGALDYYNPRDSWISRCFTIEYNTWFRLLLPGMGKLGFALPLGGTTLFIRRAVLEQLGAWDAHNVTEDADLGFRLARAGYRTRVIGTTTREEANSRALTWCRQRSRWLKGYLVTYLVHMRHPLRLLRDLGIWQFLGFQAHFVTALSQFALAPLLWLFWLSCLGVDLPFTTLDTRTGLTRIGLMFLGLEGLTIALGFIATRRASHRHLWVWVPTLHFYWPLGAFAMWKAVFELVVAPFYWDKTAHGVSPSAREPQPTVPMAPESSFSRVTKALEM</sequence>
<dbReference type="RefSeq" id="WP_188475981.1">
    <property type="nucleotide sequence ID" value="NZ_BMFJ01000001.1"/>
</dbReference>
<dbReference type="EMBL" id="BMFJ01000001">
    <property type="protein sequence ID" value="GGE18621.1"/>
    <property type="molecule type" value="Genomic_DNA"/>
</dbReference>
<keyword evidence="11" id="KW-1185">Reference proteome</keyword>
<evidence type="ECO:0000256" key="7">
    <source>
        <dbReference type="SAM" id="MobiDB-lite"/>
    </source>
</evidence>
<evidence type="ECO:0000313" key="10">
    <source>
        <dbReference type="EMBL" id="GGE18621.1"/>
    </source>
</evidence>
<dbReference type="Pfam" id="PF05157">
    <property type="entry name" value="MshEN"/>
    <property type="match status" value="1"/>
</dbReference>
<feature type="transmembrane region" description="Helical" evidence="8">
    <location>
        <begin position="546"/>
        <end position="566"/>
    </location>
</feature>
<dbReference type="InterPro" id="IPR029044">
    <property type="entry name" value="Nucleotide-diphossugar_trans"/>
</dbReference>
<keyword evidence="6 8" id="KW-0472">Membrane</keyword>
<proteinExistence type="predicted"/>
<feature type="transmembrane region" description="Helical" evidence="8">
    <location>
        <begin position="498"/>
        <end position="526"/>
    </location>
</feature>
<evidence type="ECO:0000256" key="1">
    <source>
        <dbReference type="ARBA" id="ARBA00004141"/>
    </source>
</evidence>
<protein>
    <submittedName>
        <fullName evidence="10">Glycosyl transferase</fullName>
    </submittedName>
</protein>
<keyword evidence="3 10" id="KW-0808">Transferase</keyword>
<evidence type="ECO:0000313" key="11">
    <source>
        <dbReference type="Proteomes" id="UP000612855"/>
    </source>
</evidence>
<evidence type="ECO:0000256" key="8">
    <source>
        <dbReference type="SAM" id="Phobius"/>
    </source>
</evidence>
<feature type="transmembrane region" description="Helical" evidence="8">
    <location>
        <begin position="187"/>
        <end position="206"/>
    </location>
</feature>
<dbReference type="InterPro" id="IPR007831">
    <property type="entry name" value="T2SS_GspE_N"/>
</dbReference>
<keyword evidence="4 8" id="KW-0812">Transmembrane</keyword>
<dbReference type="PANTHER" id="PTHR43867:SF2">
    <property type="entry name" value="CELLULOSE SYNTHASE CATALYTIC SUBUNIT A [UDP-FORMING]"/>
    <property type="match status" value="1"/>
</dbReference>
<dbReference type="Proteomes" id="UP000612855">
    <property type="component" value="Unassembled WGS sequence"/>
</dbReference>
<dbReference type="InterPro" id="IPR050321">
    <property type="entry name" value="Glycosyltr_2/OpgH_subfam"/>
</dbReference>
<feature type="region of interest" description="Disordered" evidence="7">
    <location>
        <begin position="615"/>
        <end position="634"/>
    </location>
</feature>
<name>A0A917EBG4_9RHOB</name>
<dbReference type="SUPFAM" id="SSF53448">
    <property type="entry name" value="Nucleotide-diphospho-sugar transferases"/>
    <property type="match status" value="1"/>
</dbReference>
<dbReference type="Gene3D" id="3.30.300.160">
    <property type="entry name" value="Type II secretion system, protein E, N-terminal domain"/>
    <property type="match status" value="1"/>
</dbReference>
<keyword evidence="2" id="KW-0328">Glycosyltransferase</keyword>